<dbReference type="Proteomes" id="UP001165960">
    <property type="component" value="Unassembled WGS sequence"/>
</dbReference>
<proteinExistence type="predicted"/>
<dbReference type="EMBL" id="QTSX02007408">
    <property type="protein sequence ID" value="KAJ9048417.1"/>
    <property type="molecule type" value="Genomic_DNA"/>
</dbReference>
<name>A0ACC2REC6_9FUNG</name>
<organism evidence="1 2">
    <name type="scientific">Entomophthora muscae</name>
    <dbReference type="NCBI Taxonomy" id="34485"/>
    <lineage>
        <taxon>Eukaryota</taxon>
        <taxon>Fungi</taxon>
        <taxon>Fungi incertae sedis</taxon>
        <taxon>Zoopagomycota</taxon>
        <taxon>Entomophthoromycotina</taxon>
        <taxon>Entomophthoromycetes</taxon>
        <taxon>Entomophthorales</taxon>
        <taxon>Entomophthoraceae</taxon>
        <taxon>Entomophthora</taxon>
    </lineage>
</organism>
<comment type="caution">
    <text evidence="1">The sequence shown here is derived from an EMBL/GenBank/DDBJ whole genome shotgun (WGS) entry which is preliminary data.</text>
</comment>
<protein>
    <submittedName>
        <fullName evidence="1">Uncharacterized protein</fullName>
    </submittedName>
</protein>
<evidence type="ECO:0000313" key="2">
    <source>
        <dbReference type="Proteomes" id="UP001165960"/>
    </source>
</evidence>
<keyword evidence="2" id="KW-1185">Reference proteome</keyword>
<gene>
    <name evidence="1" type="ORF">DSO57_1035279</name>
</gene>
<reference evidence="1" key="1">
    <citation type="submission" date="2022-04" db="EMBL/GenBank/DDBJ databases">
        <title>Genome of the entomopathogenic fungus Entomophthora muscae.</title>
        <authorList>
            <person name="Elya C."/>
            <person name="Lovett B.R."/>
            <person name="Lee E."/>
            <person name="Macias A.M."/>
            <person name="Hajek A.E."/>
            <person name="De Bivort B.L."/>
            <person name="Kasson M.T."/>
            <person name="De Fine Licht H.H."/>
            <person name="Stajich J.E."/>
        </authorList>
    </citation>
    <scope>NUCLEOTIDE SEQUENCE</scope>
    <source>
        <strain evidence="1">Berkeley</strain>
    </source>
</reference>
<accession>A0ACC2REC6</accession>
<sequence length="570" mass="62785">MLFALLAGVLFGSASAASPPSDKCYHGGLLEHPETNAAKFPRCWFKEAGGHWGCYDPLNNSCSDINGRKMIDINSSEQPVQPAQPIQPNQAGKPSSDVCGATLCYHGGETKYPERDLAKFPRCWFKEAEGHWGCYNPLNNSCSNINGRNMIDRTSCNGSAQPSQLAQPVQPIQAEEPSSDVCGANLCYHGGETIYPERDQAKFPRCWFKEAEGHWGCYNPLNNSCSNINGRNMIDRTSCNGSAQPSQLAQPVQPIQAEEPSSDVCGANLCYHGGETIYPERDQAKFPRCWFKEAEGHWGCYNPLNNSCSNINGRNMIDRTSCKGSAQPSQLAQPVQPIQAEKPSSDVCGANLCYHGGETIYPERDQAKFPRCWFKEAEGHWGCYNPLNNSCSNINGRNMIDRTSCKGSAQPSQLAQPVQPIQAEKPSSDVCGANLCYHGGETRYPERDQAKFPRCWFKEAEGHWGCYNPLNNSCSNINGRNMIDIHSCQGKGKVQSQPPKCPDLAKDSCQVNFDPSNTKASDQPQFWVYSNGVWGCSDDSNAIARHGQVIDLVNPPAECHMNNESMYACE</sequence>
<evidence type="ECO:0000313" key="1">
    <source>
        <dbReference type="EMBL" id="KAJ9048417.1"/>
    </source>
</evidence>